<dbReference type="PANTHER" id="PTHR10537:SF3">
    <property type="entry name" value="DNA PRIMASE LARGE SUBUNIT"/>
    <property type="match status" value="1"/>
</dbReference>
<keyword evidence="5" id="KW-0479">Metal-binding</keyword>
<dbReference type="InterPro" id="IPR007238">
    <property type="entry name" value="DNA_primase_lsu_euk/arc"/>
</dbReference>
<evidence type="ECO:0000259" key="8">
    <source>
        <dbReference type="Pfam" id="PF04104"/>
    </source>
</evidence>
<comment type="caution">
    <text evidence="9">The sequence shown here is derived from an EMBL/GenBank/DDBJ whole genome shotgun (WGS) entry which is preliminary data.</text>
</comment>
<evidence type="ECO:0000256" key="5">
    <source>
        <dbReference type="ARBA" id="ARBA00022723"/>
    </source>
</evidence>
<keyword evidence="3" id="KW-0639">Primosome</keyword>
<evidence type="ECO:0000256" key="2">
    <source>
        <dbReference type="ARBA" id="ARBA00022485"/>
    </source>
</evidence>
<evidence type="ECO:0000256" key="6">
    <source>
        <dbReference type="ARBA" id="ARBA00023004"/>
    </source>
</evidence>
<dbReference type="GO" id="GO:0005658">
    <property type="term" value="C:alpha DNA polymerase:primase complex"/>
    <property type="evidence" value="ECO:0007669"/>
    <property type="project" value="TreeGrafter"/>
</dbReference>
<keyword evidence="6" id="KW-0408">Iron</keyword>
<dbReference type="EMBL" id="AKIJ01000005">
    <property type="protein sequence ID" value="KFG25319.1"/>
    <property type="molecule type" value="Genomic_DNA"/>
</dbReference>
<gene>
    <name evidence="9" type="ORF">NESG_02090</name>
</gene>
<keyword evidence="4" id="KW-0235">DNA replication</keyword>
<evidence type="ECO:0000256" key="3">
    <source>
        <dbReference type="ARBA" id="ARBA00022515"/>
    </source>
</evidence>
<dbReference type="GO" id="GO:0006269">
    <property type="term" value="P:DNA replication, synthesis of primer"/>
    <property type="evidence" value="ECO:0007669"/>
    <property type="project" value="UniProtKB-KW"/>
</dbReference>
<evidence type="ECO:0000313" key="10">
    <source>
        <dbReference type="Proteomes" id="UP000054524"/>
    </source>
</evidence>
<accession>A0A086IZK1</accession>
<feature type="domain" description="DNA primase large subunit C-terminal" evidence="8">
    <location>
        <begin position="233"/>
        <end position="368"/>
    </location>
</feature>
<keyword evidence="7" id="KW-0411">Iron-sulfur</keyword>
<dbReference type="HOGENOM" id="CLU_026253_2_1_1"/>
<dbReference type="GO" id="GO:0051539">
    <property type="term" value="F:4 iron, 4 sulfur cluster binding"/>
    <property type="evidence" value="ECO:0007669"/>
    <property type="project" value="UniProtKB-KW"/>
</dbReference>
<dbReference type="PANTHER" id="PTHR10537">
    <property type="entry name" value="DNA PRIMASE LARGE SUBUNIT"/>
    <property type="match status" value="1"/>
</dbReference>
<dbReference type="AlphaFoldDB" id="A0A086IZK1"/>
<reference evidence="9 10" key="1">
    <citation type="journal article" date="2014" name="Genome Announc.">
        <title>Genome Sequence of the Microsporidian Species Nematocida sp1 Strain ERTm6 (ATCC PRA-372).</title>
        <authorList>
            <person name="Bakowski M.A."/>
            <person name="Priest M."/>
            <person name="Young S."/>
            <person name="Cuomo C.A."/>
            <person name="Troemel E.R."/>
        </authorList>
    </citation>
    <scope>NUCLEOTIDE SEQUENCE [LARGE SCALE GENOMIC DNA]</scope>
    <source>
        <strain evidence="9 10">ERTm6</strain>
    </source>
</reference>
<keyword evidence="2" id="KW-0004">4Fe-4S</keyword>
<sequence length="379" mass="43026">MRINELRFYNESVPGITQMVEYQGLVRERHEIYSYIERYKQLPVRALLQNQEITEDTKQHYAAKISAATGHERLKDFIIGETSIFRLRVDRSLDKDVLRLFLGEYLGRLQSPFIFRVNEGVLTVEIDGYNENGININTIGELVRKSDADEVLGIYLRGNLQVQVVSHFTKYFSLREKTEMEKGLITAGIEGIKSILVRGFEDTLRQSTQLLYISGVPKVYVVEQPIVTVEAMKLQERSIPKCISGVLDRLKTNRHLKYGDRSILNNFLKAAGVPLEDAIALYRSNFSCSASDFEKKYKYSIQHAYGTVGGRINYKGILCSKIISDSKKGGCNLCPFSVGMNPQRECTKTLEVITGQSEVQIASPSEYYLKAVKSTSKKE</sequence>
<dbReference type="RefSeq" id="XP_052903874.1">
    <property type="nucleotide sequence ID" value="XM_053049703.1"/>
</dbReference>
<proteinExistence type="predicted"/>
<evidence type="ECO:0000256" key="1">
    <source>
        <dbReference type="ARBA" id="ARBA00001966"/>
    </source>
</evidence>
<keyword evidence="10" id="KW-1185">Reference proteome</keyword>
<organism evidence="9 10">
    <name type="scientific">Nematocida ausubeli (strain ATCC PRA-371 / ERTm2)</name>
    <name type="common">Nematode killer fungus</name>
    <dbReference type="NCBI Taxonomy" id="1913371"/>
    <lineage>
        <taxon>Eukaryota</taxon>
        <taxon>Fungi</taxon>
        <taxon>Fungi incertae sedis</taxon>
        <taxon>Microsporidia</taxon>
        <taxon>Nematocida</taxon>
    </lineage>
</organism>
<evidence type="ECO:0000313" key="9">
    <source>
        <dbReference type="EMBL" id="KFG25319.1"/>
    </source>
</evidence>
<comment type="cofactor">
    <cofactor evidence="1">
        <name>[4Fe-4S] cluster</name>
        <dbReference type="ChEBI" id="CHEBI:49883"/>
    </cofactor>
</comment>
<name>A0A086IZK1_NEMA1</name>
<dbReference type="GO" id="GO:0046872">
    <property type="term" value="F:metal ion binding"/>
    <property type="evidence" value="ECO:0007669"/>
    <property type="project" value="UniProtKB-KW"/>
</dbReference>
<protein>
    <recommendedName>
        <fullName evidence="8">DNA primase large subunit C-terminal domain-containing protein</fullName>
    </recommendedName>
</protein>
<evidence type="ECO:0000256" key="7">
    <source>
        <dbReference type="ARBA" id="ARBA00023014"/>
    </source>
</evidence>
<dbReference type="Proteomes" id="UP000054524">
    <property type="component" value="Unassembled WGS sequence"/>
</dbReference>
<dbReference type="InterPro" id="IPR058560">
    <property type="entry name" value="DNA_primase_C"/>
</dbReference>
<dbReference type="GeneID" id="77677063"/>
<dbReference type="Pfam" id="PF04104">
    <property type="entry name" value="DNA_primase_lrg"/>
    <property type="match status" value="1"/>
</dbReference>
<evidence type="ECO:0000256" key="4">
    <source>
        <dbReference type="ARBA" id="ARBA00022705"/>
    </source>
</evidence>
<dbReference type="GO" id="GO:0006270">
    <property type="term" value="P:DNA replication initiation"/>
    <property type="evidence" value="ECO:0007669"/>
    <property type="project" value="TreeGrafter"/>
</dbReference>